<protein>
    <recommendedName>
        <fullName evidence="6">RING-type domain-containing protein</fullName>
    </recommendedName>
</protein>
<evidence type="ECO:0000256" key="5">
    <source>
        <dbReference type="SAM" id="MobiDB-lite"/>
    </source>
</evidence>
<dbReference type="FunFam" id="3.30.40.10:FF:001131">
    <property type="entry name" value="Uncharacterized protein"/>
    <property type="match status" value="1"/>
</dbReference>
<reference evidence="7 8" key="1">
    <citation type="journal article" date="2006" name="Nature">
        <title>Global trends of whole-genome duplications revealed by the ciliate Paramecium tetraurelia.</title>
        <authorList>
            <consortium name="Genoscope"/>
            <person name="Aury J.-M."/>
            <person name="Jaillon O."/>
            <person name="Duret L."/>
            <person name="Noel B."/>
            <person name="Jubin C."/>
            <person name="Porcel B.M."/>
            <person name="Segurens B."/>
            <person name="Daubin V."/>
            <person name="Anthouard V."/>
            <person name="Aiach N."/>
            <person name="Arnaiz O."/>
            <person name="Billaut A."/>
            <person name="Beisson J."/>
            <person name="Blanc I."/>
            <person name="Bouhouche K."/>
            <person name="Camara F."/>
            <person name="Duharcourt S."/>
            <person name="Guigo R."/>
            <person name="Gogendeau D."/>
            <person name="Katinka M."/>
            <person name="Keller A.-M."/>
            <person name="Kissmehl R."/>
            <person name="Klotz C."/>
            <person name="Koll F."/>
            <person name="Le Moue A."/>
            <person name="Lepere C."/>
            <person name="Malinsky S."/>
            <person name="Nowacki M."/>
            <person name="Nowak J.K."/>
            <person name="Plattner H."/>
            <person name="Poulain J."/>
            <person name="Ruiz F."/>
            <person name="Serrano V."/>
            <person name="Zagulski M."/>
            <person name="Dessen P."/>
            <person name="Betermier M."/>
            <person name="Weissenbach J."/>
            <person name="Scarpelli C."/>
            <person name="Schachter V."/>
            <person name="Sperling L."/>
            <person name="Meyer E."/>
            <person name="Cohen J."/>
            <person name="Wincker P."/>
        </authorList>
    </citation>
    <scope>NUCLEOTIDE SEQUENCE [LARGE SCALE GENOMIC DNA]</scope>
    <source>
        <strain evidence="7 8">Stock d4-2</strain>
    </source>
</reference>
<dbReference type="InterPro" id="IPR001841">
    <property type="entry name" value="Znf_RING"/>
</dbReference>
<dbReference type="Proteomes" id="UP000000600">
    <property type="component" value="Unassembled WGS sequence"/>
</dbReference>
<dbReference type="PANTHER" id="PTHR45943:SF2">
    <property type="entry name" value="RING-TYPE DOMAIN-CONTAINING PROTEIN"/>
    <property type="match status" value="1"/>
</dbReference>
<dbReference type="Gene3D" id="3.30.40.10">
    <property type="entry name" value="Zinc/RING finger domain, C3HC4 (zinc finger)"/>
    <property type="match status" value="2"/>
</dbReference>
<dbReference type="InterPro" id="IPR013083">
    <property type="entry name" value="Znf_RING/FYVE/PHD"/>
</dbReference>
<evidence type="ECO:0000256" key="2">
    <source>
        <dbReference type="ARBA" id="ARBA00022771"/>
    </source>
</evidence>
<proteinExistence type="predicted"/>
<gene>
    <name evidence="7" type="ORF">GSPATT00033454001</name>
</gene>
<keyword evidence="2 4" id="KW-0863">Zinc-finger</keyword>
<dbReference type="InterPro" id="IPR017907">
    <property type="entry name" value="Znf_RING_CS"/>
</dbReference>
<evidence type="ECO:0000256" key="1">
    <source>
        <dbReference type="ARBA" id="ARBA00022723"/>
    </source>
</evidence>
<dbReference type="AlphaFoldDB" id="A0BYI4"/>
<dbReference type="GeneID" id="5016783"/>
<dbReference type="SMART" id="SM00184">
    <property type="entry name" value="RING"/>
    <property type="match status" value="2"/>
</dbReference>
<sequence length="660" mass="76140">MYFECPCSFRKELEQENQIIQHIDNCEQFNSDSPLCNMYKRGNVDEAPIEQLVTFLCDLKLQVERIENVLRRRGYNKKTASNQQELNFDHYAKYTSSSKIRSNTSGVKQNGITVKIVSHNISSEKQQGQIEQENLNQNNQLPPTPPLSPSRFEEERNQNTFTAHQPTMLIEEQPKTNGQQQQLQKQPSDQKVACEACRKAFYFNQDFEKLWFLEHCGHVMCKLCIHRLAQEKFVENDGRIMCKEIGCIARITYFELKQILGIDKFNELDKKLALKNQNIVECIKCQSQFSFEKGNPNEQVKDQQGKSISGDALVNYANNRFICKQCKTEQCRQCNSVPFHIGMTCQQYKTNQQANKCILCDFPCEGKVCNQEDCQKRIQRLCQKTLDCGHECNGVKGEECLCLRCSKQEPDDYCNMCFTEALKSAPCIKTECGHIFHEECIMKKLDAKWNGPRIVFQYCTCPLCKKWLDVKHKEIQAKLNVAQQLKLQIQDLCTERLDIEGLKQAKELTDPKSQYYQKPHEFAMDKFCFYECFKCKKPYFGGMKNCQAAAENNDRAQFNKEDLICSSCCPISFEAKCNKHGVKYIEFKCRFCCSVAVWFCGGTTHYCEPCHSGRNPNMNKPCPGQEKCPLGVNHKPTGQENALGCALCRSQRVDDILKKN</sequence>
<accession>A0BYI4</accession>
<dbReference type="PROSITE" id="PS00518">
    <property type="entry name" value="ZF_RING_1"/>
    <property type="match status" value="1"/>
</dbReference>
<dbReference type="SUPFAM" id="SSF57850">
    <property type="entry name" value="RING/U-box"/>
    <property type="match status" value="2"/>
</dbReference>
<dbReference type="PANTHER" id="PTHR45943">
    <property type="entry name" value="E3 UBIQUITIN-PROTEIN LIGASE MYCBP2"/>
    <property type="match status" value="1"/>
</dbReference>
<dbReference type="GO" id="GO:0008270">
    <property type="term" value="F:zinc ion binding"/>
    <property type="evidence" value="ECO:0007669"/>
    <property type="project" value="UniProtKB-KW"/>
</dbReference>
<dbReference type="STRING" id="5888.A0BYI4"/>
<keyword evidence="1" id="KW-0479">Metal-binding</keyword>
<dbReference type="GO" id="GO:0005634">
    <property type="term" value="C:nucleus"/>
    <property type="evidence" value="ECO:0000318"/>
    <property type="project" value="GO_Central"/>
</dbReference>
<dbReference type="HOGENOM" id="CLU_439098_0_0_1"/>
<feature type="region of interest" description="Disordered" evidence="5">
    <location>
        <begin position="135"/>
        <end position="157"/>
    </location>
</feature>
<name>A0BYI4_PARTE</name>
<dbReference type="RefSeq" id="XP_001430999.1">
    <property type="nucleotide sequence ID" value="XM_001430962.1"/>
</dbReference>
<feature type="domain" description="RING-type" evidence="6">
    <location>
        <begin position="414"/>
        <end position="465"/>
    </location>
</feature>
<dbReference type="eggNOG" id="KOG1428">
    <property type="taxonomic scope" value="Eukaryota"/>
</dbReference>
<dbReference type="InParanoid" id="A0BYI4"/>
<dbReference type="PROSITE" id="PS50089">
    <property type="entry name" value="ZF_RING_2"/>
    <property type="match status" value="1"/>
</dbReference>
<organism evidence="7 8">
    <name type="scientific">Paramecium tetraurelia</name>
    <dbReference type="NCBI Taxonomy" id="5888"/>
    <lineage>
        <taxon>Eukaryota</taxon>
        <taxon>Sar</taxon>
        <taxon>Alveolata</taxon>
        <taxon>Ciliophora</taxon>
        <taxon>Intramacronucleata</taxon>
        <taxon>Oligohymenophorea</taxon>
        <taxon>Peniculida</taxon>
        <taxon>Parameciidae</taxon>
        <taxon>Paramecium</taxon>
    </lineage>
</organism>
<evidence type="ECO:0000313" key="8">
    <source>
        <dbReference type="Proteomes" id="UP000000600"/>
    </source>
</evidence>
<dbReference type="KEGG" id="ptm:GSPATT00033454001"/>
<evidence type="ECO:0000256" key="3">
    <source>
        <dbReference type="ARBA" id="ARBA00022833"/>
    </source>
</evidence>
<keyword evidence="3" id="KW-0862">Zinc</keyword>
<evidence type="ECO:0000256" key="4">
    <source>
        <dbReference type="PROSITE-ProRule" id="PRU00175"/>
    </source>
</evidence>
<dbReference type="GO" id="GO:0061630">
    <property type="term" value="F:ubiquitin protein ligase activity"/>
    <property type="evidence" value="ECO:0000318"/>
    <property type="project" value="GO_Central"/>
</dbReference>
<evidence type="ECO:0000313" key="7">
    <source>
        <dbReference type="EMBL" id="CAK63601.1"/>
    </source>
</evidence>
<evidence type="ECO:0000259" key="6">
    <source>
        <dbReference type="PROSITE" id="PS50089"/>
    </source>
</evidence>
<dbReference type="OrthoDB" id="6050183at2759"/>
<keyword evidence="8" id="KW-1185">Reference proteome</keyword>
<dbReference type="EMBL" id="CT868027">
    <property type="protein sequence ID" value="CAK63601.1"/>
    <property type="molecule type" value="Genomic_DNA"/>
</dbReference>
<dbReference type="FunFam" id="3.30.40.10:FF:001795">
    <property type="entry name" value="Uncharacterized protein"/>
    <property type="match status" value="1"/>
</dbReference>
<dbReference type="GO" id="GO:0005886">
    <property type="term" value="C:plasma membrane"/>
    <property type="evidence" value="ECO:0000318"/>
    <property type="project" value="GO_Central"/>
</dbReference>
<dbReference type="CDD" id="cd16463">
    <property type="entry name" value="RING-H2_PHR"/>
    <property type="match status" value="1"/>
</dbReference>
<dbReference type="OMA" id="HEECIMK"/>